<name>A0A2A5RMB2_9LACT</name>
<protein>
    <recommendedName>
        <fullName evidence="2">Pyridoxal phosphate homeostasis protein</fullName>
        <shortName evidence="2">PLP homeostasis protein</shortName>
    </recommendedName>
</protein>
<proteinExistence type="inferred from homology"/>
<comment type="caution">
    <text evidence="6">The sequence shown here is derived from an EMBL/GenBank/DDBJ whole genome shotgun (WGS) entry which is preliminary data.</text>
</comment>
<dbReference type="Proteomes" id="UP000218181">
    <property type="component" value="Unassembled WGS sequence"/>
</dbReference>
<dbReference type="InterPro" id="IPR011078">
    <property type="entry name" value="PyrdxlP_homeostasis"/>
</dbReference>
<dbReference type="AlphaFoldDB" id="A0A2A5RMB2"/>
<accession>A0A2A5RMB2</accession>
<evidence type="ECO:0000256" key="3">
    <source>
        <dbReference type="PIRSR" id="PIRSR004848-1"/>
    </source>
</evidence>
<dbReference type="PANTHER" id="PTHR10146">
    <property type="entry name" value="PROLINE SYNTHETASE CO-TRANSCRIBED BACTERIAL HOMOLOG PROTEIN"/>
    <property type="match status" value="1"/>
</dbReference>
<comment type="cofactor">
    <cofactor evidence="3">
        <name>pyridoxal 5'-phosphate</name>
        <dbReference type="ChEBI" id="CHEBI:597326"/>
    </cofactor>
</comment>
<sequence>MISENVKNILNNVDAARAASYYSNQPISILAVTKYVDADLAREVMENGITNIAENRTELFLDKYEKLKDLDLTWHLIGSLQRRKVKDVINLVDYFHALDSMKLAGEIEKRATHRIKCFLEVNVSGEASKHGFQPNELQEVLPEFEKFNNIEIVGLMTMAPFTATEDECATIFKTLKKLQVEVSNQNLKNVSCKELSMGMSRDYQIAIREGATFVRIGHEFFKGVDLKY</sequence>
<dbReference type="Gene3D" id="3.20.20.10">
    <property type="entry name" value="Alanine racemase"/>
    <property type="match status" value="1"/>
</dbReference>
<dbReference type="OrthoDB" id="9804072at2"/>
<keyword evidence="7" id="KW-1185">Reference proteome</keyword>
<comment type="function">
    <text evidence="2">Pyridoxal 5'-phosphate (PLP)-binding protein, which is involved in PLP homeostasis.</text>
</comment>
<gene>
    <name evidence="6" type="ORF">RT41_GL001348</name>
</gene>
<dbReference type="NCBIfam" id="TIGR00044">
    <property type="entry name" value="YggS family pyridoxal phosphate-dependent enzyme"/>
    <property type="match status" value="1"/>
</dbReference>
<organism evidence="6 7">
    <name type="scientific">Lactococcus fujiensis JCM 16395</name>
    <dbReference type="NCBI Taxonomy" id="1291764"/>
    <lineage>
        <taxon>Bacteria</taxon>
        <taxon>Bacillati</taxon>
        <taxon>Bacillota</taxon>
        <taxon>Bacilli</taxon>
        <taxon>Lactobacillales</taxon>
        <taxon>Streptococcaceae</taxon>
        <taxon>Lactococcus</taxon>
    </lineage>
</organism>
<dbReference type="HAMAP" id="MF_02087">
    <property type="entry name" value="PLP_homeostasis"/>
    <property type="match status" value="1"/>
</dbReference>
<evidence type="ECO:0000256" key="2">
    <source>
        <dbReference type="HAMAP-Rule" id="MF_02087"/>
    </source>
</evidence>
<dbReference type="EMBL" id="JXJU01000004">
    <property type="protein sequence ID" value="PCS00461.1"/>
    <property type="molecule type" value="Genomic_DNA"/>
</dbReference>
<dbReference type="InterPro" id="IPR029066">
    <property type="entry name" value="PLP-binding_barrel"/>
</dbReference>
<evidence type="ECO:0000259" key="5">
    <source>
        <dbReference type="Pfam" id="PF01168"/>
    </source>
</evidence>
<reference evidence="6 7" key="1">
    <citation type="submission" date="2014-12" db="EMBL/GenBank/DDBJ databases">
        <title>Draft genome sequences of 10 type strains of Lactococcus.</title>
        <authorList>
            <person name="Sun Z."/>
            <person name="Zhong Z."/>
            <person name="Liu W."/>
            <person name="Zhang W."/>
            <person name="Zhang H."/>
        </authorList>
    </citation>
    <scope>NUCLEOTIDE SEQUENCE [LARGE SCALE GENOMIC DNA]</scope>
    <source>
        <strain evidence="6 7">JCM 16395</strain>
    </source>
</reference>
<dbReference type="RefSeq" id="WP_096817779.1">
    <property type="nucleotide sequence ID" value="NZ_JXJU01000004.1"/>
</dbReference>
<dbReference type="InterPro" id="IPR001608">
    <property type="entry name" value="Ala_racemase_N"/>
</dbReference>
<evidence type="ECO:0000256" key="1">
    <source>
        <dbReference type="ARBA" id="ARBA00022898"/>
    </source>
</evidence>
<evidence type="ECO:0000256" key="4">
    <source>
        <dbReference type="RuleBase" id="RU004514"/>
    </source>
</evidence>
<dbReference type="PIRSF" id="PIRSF004848">
    <property type="entry name" value="YBL036c_PLPDEIII"/>
    <property type="match status" value="1"/>
</dbReference>
<comment type="similarity">
    <text evidence="2 4">Belongs to the pyridoxal phosphate-binding protein YggS/PROSC family.</text>
</comment>
<evidence type="ECO:0000313" key="7">
    <source>
        <dbReference type="Proteomes" id="UP000218181"/>
    </source>
</evidence>
<dbReference type="SUPFAM" id="SSF51419">
    <property type="entry name" value="PLP-binding barrel"/>
    <property type="match status" value="1"/>
</dbReference>
<dbReference type="CDD" id="cd00635">
    <property type="entry name" value="PLPDE_III_YBL036c_like"/>
    <property type="match status" value="1"/>
</dbReference>
<dbReference type="PANTHER" id="PTHR10146:SF14">
    <property type="entry name" value="PYRIDOXAL PHOSPHATE HOMEOSTASIS PROTEIN"/>
    <property type="match status" value="1"/>
</dbReference>
<evidence type="ECO:0000313" key="6">
    <source>
        <dbReference type="EMBL" id="PCS00461.1"/>
    </source>
</evidence>
<dbReference type="STRING" id="1291764.GCA_001311235_02086"/>
<dbReference type="GO" id="GO:0030170">
    <property type="term" value="F:pyridoxal phosphate binding"/>
    <property type="evidence" value="ECO:0007669"/>
    <property type="project" value="UniProtKB-UniRule"/>
</dbReference>
<feature type="domain" description="Alanine racemase N-terminal" evidence="5">
    <location>
        <begin position="8"/>
        <end position="218"/>
    </location>
</feature>
<dbReference type="Pfam" id="PF01168">
    <property type="entry name" value="Ala_racemase_N"/>
    <property type="match status" value="1"/>
</dbReference>
<feature type="modified residue" description="N6-(pyridoxal phosphate)lysine" evidence="2 3">
    <location>
        <position position="34"/>
    </location>
</feature>
<keyword evidence="1 2" id="KW-0663">Pyridoxal phosphate</keyword>